<proteinExistence type="inferred from homology"/>
<dbReference type="RefSeq" id="WP_150087058.1">
    <property type="nucleotide sequence ID" value="NZ_VWSF01000002.1"/>
</dbReference>
<dbReference type="HAMAP" id="MF_01256">
    <property type="entry name" value="YfiT_hydrol"/>
    <property type="match status" value="1"/>
</dbReference>
<keyword evidence="1" id="KW-0963">Cytoplasm</keyword>
<dbReference type="AlphaFoldDB" id="A0A5M6DMH9"/>
<dbReference type="Proteomes" id="UP000323426">
    <property type="component" value="Unassembled WGS sequence"/>
</dbReference>
<dbReference type="GO" id="GO:0046872">
    <property type="term" value="F:metal ion binding"/>
    <property type="evidence" value="ECO:0007669"/>
    <property type="project" value="UniProtKB-KW"/>
</dbReference>
<evidence type="ECO:0000259" key="5">
    <source>
        <dbReference type="Pfam" id="PF12867"/>
    </source>
</evidence>
<evidence type="ECO:0000256" key="2">
    <source>
        <dbReference type="ARBA" id="ARBA00022723"/>
    </source>
</evidence>
<evidence type="ECO:0000256" key="1">
    <source>
        <dbReference type="ARBA" id="ARBA00022490"/>
    </source>
</evidence>
<accession>A0A5M6DMH9</accession>
<reference evidence="6 7" key="1">
    <citation type="submission" date="2019-09" db="EMBL/GenBank/DDBJ databases">
        <title>Genome sequence and assembly of Adhaeribacter sp.</title>
        <authorList>
            <person name="Chhetri G."/>
        </authorList>
    </citation>
    <scope>NUCLEOTIDE SEQUENCE [LARGE SCALE GENOMIC DNA]</scope>
    <source>
        <strain evidence="6 7">DK36</strain>
    </source>
</reference>
<gene>
    <name evidence="6" type="primary">bstA</name>
    <name evidence="6" type="ORF">F0145_04230</name>
</gene>
<dbReference type="Gene3D" id="1.20.120.450">
    <property type="entry name" value="dinb family like domain"/>
    <property type="match status" value="1"/>
</dbReference>
<keyword evidence="7" id="KW-1185">Reference proteome</keyword>
<dbReference type="NCBIfam" id="NF009807">
    <property type="entry name" value="PRK13291.1"/>
    <property type="match status" value="1"/>
</dbReference>
<dbReference type="GO" id="GO:0016740">
    <property type="term" value="F:transferase activity"/>
    <property type="evidence" value="ECO:0007669"/>
    <property type="project" value="UniProtKB-KW"/>
</dbReference>
<keyword evidence="3" id="KW-0378">Hydrolase</keyword>
<keyword evidence="2" id="KW-0479">Metal-binding</keyword>
<dbReference type="EMBL" id="VWSF01000002">
    <property type="protein sequence ID" value="KAA5548731.1"/>
    <property type="molecule type" value="Genomic_DNA"/>
</dbReference>
<evidence type="ECO:0000313" key="6">
    <source>
        <dbReference type="EMBL" id="KAA5548731.1"/>
    </source>
</evidence>
<protein>
    <submittedName>
        <fullName evidence="6">Bacillithiol transferase BstA</fullName>
    </submittedName>
</protein>
<name>A0A5M6DMH9_9BACT</name>
<organism evidence="6 7">
    <name type="scientific">Adhaeribacter rhizoryzae</name>
    <dbReference type="NCBI Taxonomy" id="2607907"/>
    <lineage>
        <taxon>Bacteria</taxon>
        <taxon>Pseudomonadati</taxon>
        <taxon>Bacteroidota</taxon>
        <taxon>Cytophagia</taxon>
        <taxon>Cytophagales</taxon>
        <taxon>Hymenobacteraceae</taxon>
        <taxon>Adhaeribacter</taxon>
    </lineage>
</organism>
<dbReference type="Pfam" id="PF12867">
    <property type="entry name" value="DinB_2"/>
    <property type="match status" value="1"/>
</dbReference>
<sequence length="184" mass="21081">MTIALNNIIQEDLQRYPIGKFEPTRNLTEADVTGFIEEIVALPGQLRQAVAGLNNEQLDTPYRLGGWTVRQVVHHLADSHLNSYTRFKLALTEDLPTIKPYEEDRWAELADGKTEPVEVSLVLLEALHHRWVVLLRSLTPEQWQRTFNHPVSGETPLMKAAGLYAWHGKHHLAHITNVKDLNKW</sequence>
<keyword evidence="6" id="KW-0808">Transferase</keyword>
<dbReference type="InterPro" id="IPR024775">
    <property type="entry name" value="DinB-like"/>
</dbReference>
<comment type="caution">
    <text evidence="6">The sequence shown here is derived from an EMBL/GenBank/DDBJ whole genome shotgun (WGS) entry which is preliminary data.</text>
</comment>
<dbReference type="SUPFAM" id="SSF109854">
    <property type="entry name" value="DinB/YfiT-like putative metalloenzymes"/>
    <property type="match status" value="1"/>
</dbReference>
<feature type="domain" description="DinB-like" evidence="5">
    <location>
        <begin position="43"/>
        <end position="175"/>
    </location>
</feature>
<dbReference type="InterPro" id="IPR023774">
    <property type="entry name" value="Put_metal_dep_hydrolase_YfiT"/>
</dbReference>
<evidence type="ECO:0000256" key="4">
    <source>
        <dbReference type="ARBA" id="ARBA00022833"/>
    </source>
</evidence>
<dbReference type="GO" id="GO:0016787">
    <property type="term" value="F:hydrolase activity"/>
    <property type="evidence" value="ECO:0007669"/>
    <property type="project" value="UniProtKB-KW"/>
</dbReference>
<evidence type="ECO:0000256" key="3">
    <source>
        <dbReference type="ARBA" id="ARBA00022801"/>
    </source>
</evidence>
<evidence type="ECO:0000313" key="7">
    <source>
        <dbReference type="Proteomes" id="UP000323426"/>
    </source>
</evidence>
<dbReference type="InterPro" id="IPR034660">
    <property type="entry name" value="DinB/YfiT-like"/>
</dbReference>
<keyword evidence="4" id="KW-0862">Zinc</keyword>